<sequence>MSTATRTADPTGTAAVLTDAATGAVAVDGRPSGRGRRGGPELPVVVIDLARAARRFRDLREAFPWVDVHYDVSALAHPALLGTISAEGAGFTITHEAALPALRRVDADLGRVLHATPGARWLQRRSAWAAGVRLFVVDDPYDLDTFVSAPAGTAVLLRVDPGIAVPVARHASALGVQVAGLSLPVAAATGASDLVALLQRAVRASSDVAAATGRRLELLDLGDTFSDGTAIRPAEWPALARTVRSLVAPATSRTTVLATAGRALVSDCITVSAGGGEHYADGATASACIDAGCEVVVLREGMRDGILSRLPLFRTAPAREGATMRRTPHARGGHRTLRPSRARSTWSPAG</sequence>
<evidence type="ECO:0000256" key="4">
    <source>
        <dbReference type="ARBA" id="ARBA00023239"/>
    </source>
</evidence>
<dbReference type="RefSeq" id="WP_179456205.1">
    <property type="nucleotide sequence ID" value="NZ_BAAAPX010000001.1"/>
</dbReference>
<evidence type="ECO:0000313" key="8">
    <source>
        <dbReference type="Proteomes" id="UP000589620"/>
    </source>
</evidence>
<reference evidence="7 8" key="1">
    <citation type="submission" date="2020-07" db="EMBL/GenBank/DDBJ databases">
        <title>Sequencing the genomes of 1000 actinobacteria strains.</title>
        <authorList>
            <person name="Klenk H.-P."/>
        </authorList>
    </citation>
    <scope>NUCLEOTIDE SEQUENCE [LARGE SCALE GENOMIC DNA]</scope>
    <source>
        <strain evidence="7 8">DSM 23871</strain>
    </source>
</reference>
<dbReference type="PANTHER" id="PTHR11482:SF6">
    <property type="entry name" value="ORNITHINE DECARBOXYLASE 1-RELATED"/>
    <property type="match status" value="1"/>
</dbReference>
<dbReference type="InterPro" id="IPR002433">
    <property type="entry name" value="Orn_de-COase"/>
</dbReference>
<accession>A0A852T0I2</accession>
<dbReference type="Proteomes" id="UP000589620">
    <property type="component" value="Unassembled WGS sequence"/>
</dbReference>
<dbReference type="GO" id="GO:0005737">
    <property type="term" value="C:cytoplasm"/>
    <property type="evidence" value="ECO:0007669"/>
    <property type="project" value="TreeGrafter"/>
</dbReference>
<keyword evidence="8" id="KW-1185">Reference proteome</keyword>
<dbReference type="InterPro" id="IPR022644">
    <property type="entry name" value="De-COase2_N"/>
</dbReference>
<evidence type="ECO:0000256" key="1">
    <source>
        <dbReference type="ARBA" id="ARBA00001933"/>
    </source>
</evidence>
<organism evidence="7 8">
    <name type="scientific">Leifsonia soli</name>
    <dbReference type="NCBI Taxonomy" id="582665"/>
    <lineage>
        <taxon>Bacteria</taxon>
        <taxon>Bacillati</taxon>
        <taxon>Actinomycetota</taxon>
        <taxon>Actinomycetes</taxon>
        <taxon>Micrococcales</taxon>
        <taxon>Microbacteriaceae</taxon>
        <taxon>Leifsonia</taxon>
    </lineage>
</organism>
<name>A0A852T0I2_9MICO</name>
<keyword evidence="4" id="KW-0456">Lyase</keyword>
<comment type="cofactor">
    <cofactor evidence="1">
        <name>pyridoxal 5'-phosphate</name>
        <dbReference type="ChEBI" id="CHEBI:597326"/>
    </cofactor>
</comment>
<feature type="compositionally biased region" description="Basic residues" evidence="5">
    <location>
        <begin position="326"/>
        <end position="341"/>
    </location>
</feature>
<dbReference type="GO" id="GO:0004586">
    <property type="term" value="F:ornithine decarboxylase activity"/>
    <property type="evidence" value="ECO:0007669"/>
    <property type="project" value="TreeGrafter"/>
</dbReference>
<dbReference type="InterPro" id="IPR029066">
    <property type="entry name" value="PLP-binding_barrel"/>
</dbReference>
<feature type="domain" description="Orn/DAP/Arg decarboxylase 2 N-terminal" evidence="6">
    <location>
        <begin position="51"/>
        <end position="163"/>
    </location>
</feature>
<evidence type="ECO:0000259" key="6">
    <source>
        <dbReference type="Pfam" id="PF02784"/>
    </source>
</evidence>
<dbReference type="Gene3D" id="2.40.37.10">
    <property type="entry name" value="Lyase, Ornithine Decarboxylase, Chain A, domain 1"/>
    <property type="match status" value="1"/>
</dbReference>
<dbReference type="GO" id="GO:0033387">
    <property type="term" value="P:putrescine biosynthetic process from arginine, via ornithine"/>
    <property type="evidence" value="ECO:0007669"/>
    <property type="project" value="TreeGrafter"/>
</dbReference>
<dbReference type="AlphaFoldDB" id="A0A852T0I2"/>
<comment type="similarity">
    <text evidence="2">Belongs to the Orn/Lys/Arg decarboxylase class-II family.</text>
</comment>
<proteinExistence type="inferred from homology"/>
<gene>
    <name evidence="7" type="ORF">BJ963_001881</name>
</gene>
<dbReference type="PANTHER" id="PTHR11482">
    <property type="entry name" value="ARGININE/DIAMINOPIMELATE/ORNITHINE DECARBOXYLASE"/>
    <property type="match status" value="1"/>
</dbReference>
<keyword evidence="3" id="KW-0663">Pyridoxal phosphate</keyword>
<dbReference type="EMBL" id="JACCBJ010000001">
    <property type="protein sequence ID" value="NYD74362.1"/>
    <property type="molecule type" value="Genomic_DNA"/>
</dbReference>
<comment type="caution">
    <text evidence="7">The sequence shown here is derived from an EMBL/GenBank/DDBJ whole genome shotgun (WGS) entry which is preliminary data.</text>
</comment>
<evidence type="ECO:0000256" key="5">
    <source>
        <dbReference type="SAM" id="MobiDB-lite"/>
    </source>
</evidence>
<dbReference type="SUPFAM" id="SSF51419">
    <property type="entry name" value="PLP-binding barrel"/>
    <property type="match status" value="1"/>
</dbReference>
<dbReference type="Gene3D" id="3.20.20.10">
    <property type="entry name" value="Alanine racemase"/>
    <property type="match status" value="1"/>
</dbReference>
<evidence type="ECO:0000313" key="7">
    <source>
        <dbReference type="EMBL" id="NYD74362.1"/>
    </source>
</evidence>
<protein>
    <submittedName>
        <fullName evidence="7">Diaminopimelate decarboxylase</fullName>
    </submittedName>
</protein>
<dbReference type="InterPro" id="IPR009006">
    <property type="entry name" value="Ala_racemase/Decarboxylase_C"/>
</dbReference>
<feature type="region of interest" description="Disordered" evidence="5">
    <location>
        <begin position="320"/>
        <end position="350"/>
    </location>
</feature>
<dbReference type="Pfam" id="PF02784">
    <property type="entry name" value="Orn_Arg_deC_N"/>
    <property type="match status" value="1"/>
</dbReference>
<evidence type="ECO:0000256" key="2">
    <source>
        <dbReference type="ARBA" id="ARBA00008872"/>
    </source>
</evidence>
<evidence type="ECO:0000256" key="3">
    <source>
        <dbReference type="ARBA" id="ARBA00022898"/>
    </source>
</evidence>